<comment type="caution">
    <text evidence="3">The sequence shown here is derived from an EMBL/GenBank/DDBJ whole genome shotgun (WGS) entry which is preliminary data.</text>
</comment>
<reference evidence="3 4" key="1">
    <citation type="submission" date="2019-09" db="EMBL/GenBank/DDBJ databases">
        <title>Goodfellowia gen. nov., a new genus of the Pseudonocardineae related to Actinoalloteichus, containing Goodfellowia coeruleoviolacea gen. nov., comb. nov. gen. nov., comb. nov.</title>
        <authorList>
            <person name="Labeda D."/>
        </authorList>
    </citation>
    <scope>NUCLEOTIDE SEQUENCE [LARGE SCALE GENOMIC DNA]</scope>
    <source>
        <strain evidence="3 4">AN110305</strain>
    </source>
</reference>
<protein>
    <recommendedName>
        <fullName evidence="2">HTH luxR-type domain-containing protein</fullName>
    </recommendedName>
</protein>
<accession>A0A5B2XE78</accession>
<gene>
    <name evidence="3" type="ORF">F0L68_17830</name>
</gene>
<dbReference type="AlphaFoldDB" id="A0A5B2XE78"/>
<dbReference type="GO" id="GO:0003677">
    <property type="term" value="F:DNA binding"/>
    <property type="evidence" value="ECO:0007669"/>
    <property type="project" value="UniProtKB-KW"/>
</dbReference>
<organism evidence="3 4">
    <name type="scientific">Solihabitans fulvus</name>
    <dbReference type="NCBI Taxonomy" id="1892852"/>
    <lineage>
        <taxon>Bacteria</taxon>
        <taxon>Bacillati</taxon>
        <taxon>Actinomycetota</taxon>
        <taxon>Actinomycetes</taxon>
        <taxon>Pseudonocardiales</taxon>
        <taxon>Pseudonocardiaceae</taxon>
        <taxon>Solihabitans</taxon>
    </lineage>
</organism>
<dbReference type="PROSITE" id="PS50043">
    <property type="entry name" value="HTH_LUXR_2"/>
    <property type="match status" value="1"/>
</dbReference>
<dbReference type="GO" id="GO:0006355">
    <property type="term" value="P:regulation of DNA-templated transcription"/>
    <property type="evidence" value="ECO:0007669"/>
    <property type="project" value="InterPro"/>
</dbReference>
<name>A0A5B2XE78_9PSEU</name>
<dbReference type="SMART" id="SM00421">
    <property type="entry name" value="HTH_LUXR"/>
    <property type="match status" value="1"/>
</dbReference>
<evidence type="ECO:0000313" key="3">
    <source>
        <dbReference type="EMBL" id="KAA2261359.1"/>
    </source>
</evidence>
<dbReference type="Pfam" id="PF00196">
    <property type="entry name" value="GerE"/>
    <property type="match status" value="1"/>
</dbReference>
<keyword evidence="4" id="KW-1185">Reference proteome</keyword>
<evidence type="ECO:0000313" key="4">
    <source>
        <dbReference type="Proteomes" id="UP000323454"/>
    </source>
</evidence>
<dbReference type="SUPFAM" id="SSF46894">
    <property type="entry name" value="C-terminal effector domain of the bipartite response regulators"/>
    <property type="match status" value="1"/>
</dbReference>
<dbReference type="CDD" id="cd06170">
    <property type="entry name" value="LuxR_C_like"/>
    <property type="match status" value="1"/>
</dbReference>
<proteinExistence type="predicted"/>
<dbReference type="InterPro" id="IPR036388">
    <property type="entry name" value="WH-like_DNA-bd_sf"/>
</dbReference>
<feature type="domain" description="HTH luxR-type" evidence="2">
    <location>
        <begin position="134"/>
        <end position="199"/>
    </location>
</feature>
<dbReference type="InterPro" id="IPR000792">
    <property type="entry name" value="Tscrpt_reg_LuxR_C"/>
</dbReference>
<evidence type="ECO:0000256" key="1">
    <source>
        <dbReference type="ARBA" id="ARBA00023125"/>
    </source>
</evidence>
<sequence length="209" mass="23085">MAQARLSGVRGRVAEQIGQLTEAAELARGCLARELAAQAHGALSHAHETAGELADALLHSRLQLEHYRLWQLQEGRDLLRMRDHDASARLLEQLASRRFEPRREDAVTRVGPRRTEPGALRETATAEQINTRIAHALRAGLTRRGIEILQLVVDGVGTGAIAEDLGLSPKTVQNHLQRIYRTLEVRGRTGAVLWWINLGEAQDDGQPAD</sequence>
<dbReference type="PRINTS" id="PR00038">
    <property type="entry name" value="HTHLUXR"/>
</dbReference>
<dbReference type="Proteomes" id="UP000323454">
    <property type="component" value="Unassembled WGS sequence"/>
</dbReference>
<keyword evidence="1" id="KW-0238">DNA-binding</keyword>
<dbReference type="OrthoDB" id="3197423at2"/>
<dbReference type="InterPro" id="IPR039420">
    <property type="entry name" value="WalR-like"/>
</dbReference>
<dbReference type="InterPro" id="IPR016032">
    <property type="entry name" value="Sig_transdc_resp-reg_C-effctor"/>
</dbReference>
<dbReference type="EMBL" id="VUOB01000029">
    <property type="protein sequence ID" value="KAA2261359.1"/>
    <property type="molecule type" value="Genomic_DNA"/>
</dbReference>
<evidence type="ECO:0000259" key="2">
    <source>
        <dbReference type="PROSITE" id="PS50043"/>
    </source>
</evidence>
<reference evidence="3 4" key="2">
    <citation type="submission" date="2019-09" db="EMBL/GenBank/DDBJ databases">
        <authorList>
            <person name="Jin C."/>
        </authorList>
    </citation>
    <scope>NUCLEOTIDE SEQUENCE [LARGE SCALE GENOMIC DNA]</scope>
    <source>
        <strain evidence="3 4">AN110305</strain>
    </source>
</reference>
<dbReference type="Gene3D" id="1.10.10.10">
    <property type="entry name" value="Winged helix-like DNA-binding domain superfamily/Winged helix DNA-binding domain"/>
    <property type="match status" value="1"/>
</dbReference>
<dbReference type="PANTHER" id="PTHR43214">
    <property type="entry name" value="TWO-COMPONENT RESPONSE REGULATOR"/>
    <property type="match status" value="1"/>
</dbReference>